<dbReference type="PROSITE" id="PS51379">
    <property type="entry name" value="4FE4S_FER_2"/>
    <property type="match status" value="1"/>
</dbReference>
<gene>
    <name evidence="9" type="ORF">DDY73_05385</name>
</gene>
<keyword evidence="6" id="KW-0411">Iron-sulfur</keyword>
<keyword evidence="1" id="KW-0813">Transport</keyword>
<evidence type="ECO:0000259" key="8">
    <source>
        <dbReference type="PROSITE" id="PS51379"/>
    </source>
</evidence>
<evidence type="ECO:0000313" key="9">
    <source>
        <dbReference type="EMBL" id="HBJ08419.1"/>
    </source>
</evidence>
<name>A0A316R7L5_9BACT</name>
<keyword evidence="7" id="KW-1133">Transmembrane helix</keyword>
<feature type="transmembrane region" description="Helical" evidence="7">
    <location>
        <begin position="127"/>
        <end position="149"/>
    </location>
</feature>
<feature type="transmembrane region" description="Helical" evidence="7">
    <location>
        <begin position="75"/>
        <end position="98"/>
    </location>
</feature>
<dbReference type="GO" id="GO:0051539">
    <property type="term" value="F:4 iron, 4 sulfur cluster binding"/>
    <property type="evidence" value="ECO:0007669"/>
    <property type="project" value="UniProtKB-KW"/>
</dbReference>
<sequence length="328" mass="36586">MTVSFSHIRLFTAFVPALSTLFLLSVVAVKVPGLFLGERFFRGGCWLQVVLAAAYAFLLCWKMQDICLRARWRRYSWLIFSFSFFGQLLLGIMCDSIFLLSGELHFPIPMMIIGGAVYRWEFGFMPLLLILTILLSGPAWCSHLCYFGALDNMAAGHLSLPPKPYKFLLPARYTILVLTVIVALVAKWSGLSYVAISGIVVLFGITGFFVMILSYKRHMMVHCSSYCPVGALVSLGKYISPFRFKINKEACTLCGACICRCRYGALSKAQIKTGKPGINCSYCGDCISACNHGALQYAFLNMNADHSQRIWLMIVITLQSCFLAIARV</sequence>
<evidence type="ECO:0000256" key="6">
    <source>
        <dbReference type="ARBA" id="ARBA00023014"/>
    </source>
</evidence>
<proteinExistence type="predicted"/>
<keyword evidence="3" id="KW-0479">Metal-binding</keyword>
<evidence type="ECO:0000256" key="2">
    <source>
        <dbReference type="ARBA" id="ARBA00022485"/>
    </source>
</evidence>
<feature type="transmembrane region" description="Helical" evidence="7">
    <location>
        <begin position="44"/>
        <end position="63"/>
    </location>
</feature>
<feature type="transmembrane region" description="Helical" evidence="7">
    <location>
        <begin position="169"/>
        <end position="186"/>
    </location>
</feature>
<protein>
    <submittedName>
        <fullName evidence="9">4Fe-4S binding protein</fullName>
    </submittedName>
</protein>
<feature type="transmembrane region" description="Helical" evidence="7">
    <location>
        <begin position="104"/>
        <end position="120"/>
    </location>
</feature>
<dbReference type="InterPro" id="IPR017896">
    <property type="entry name" value="4Fe4S_Fe-S-bd"/>
</dbReference>
<dbReference type="Proteomes" id="UP000262954">
    <property type="component" value="Unassembled WGS sequence"/>
</dbReference>
<dbReference type="Pfam" id="PF12801">
    <property type="entry name" value="Fer4_5"/>
    <property type="match status" value="2"/>
</dbReference>
<dbReference type="GO" id="GO:0046872">
    <property type="term" value="F:metal ion binding"/>
    <property type="evidence" value="ECO:0007669"/>
    <property type="project" value="UniProtKB-KW"/>
</dbReference>
<dbReference type="Gene3D" id="3.30.70.20">
    <property type="match status" value="1"/>
</dbReference>
<evidence type="ECO:0000256" key="1">
    <source>
        <dbReference type="ARBA" id="ARBA00022448"/>
    </source>
</evidence>
<comment type="caution">
    <text evidence="9">The sequence shown here is derived from an EMBL/GenBank/DDBJ whole genome shotgun (WGS) entry which is preliminary data.</text>
</comment>
<dbReference type="InterPro" id="IPR051684">
    <property type="entry name" value="Electron_Trans/Redox"/>
</dbReference>
<keyword evidence="7" id="KW-0812">Transmembrane</keyword>
<keyword evidence="4" id="KW-0249">Electron transport</keyword>
<keyword evidence="2" id="KW-0004">4Fe-4S</keyword>
<dbReference type="GO" id="GO:0005886">
    <property type="term" value="C:plasma membrane"/>
    <property type="evidence" value="ECO:0007669"/>
    <property type="project" value="TreeGrafter"/>
</dbReference>
<evidence type="ECO:0000256" key="5">
    <source>
        <dbReference type="ARBA" id="ARBA00023004"/>
    </source>
</evidence>
<dbReference type="PANTHER" id="PTHR30176">
    <property type="entry name" value="FERREDOXIN-TYPE PROTEIN NAPH"/>
    <property type="match status" value="1"/>
</dbReference>
<feature type="transmembrane region" description="Helical" evidence="7">
    <location>
        <begin position="310"/>
        <end position="326"/>
    </location>
</feature>
<evidence type="ECO:0000256" key="7">
    <source>
        <dbReference type="SAM" id="Phobius"/>
    </source>
</evidence>
<dbReference type="PANTHER" id="PTHR30176:SF3">
    <property type="entry name" value="FERREDOXIN-TYPE PROTEIN NAPH"/>
    <property type="match status" value="1"/>
</dbReference>
<evidence type="ECO:0000256" key="4">
    <source>
        <dbReference type="ARBA" id="ARBA00022982"/>
    </source>
</evidence>
<accession>A0A316R7L5</accession>
<feature type="transmembrane region" description="Helical" evidence="7">
    <location>
        <begin position="193"/>
        <end position="213"/>
    </location>
</feature>
<evidence type="ECO:0000256" key="3">
    <source>
        <dbReference type="ARBA" id="ARBA00022723"/>
    </source>
</evidence>
<dbReference type="RefSeq" id="WP_418730414.1">
    <property type="nucleotide sequence ID" value="NZ_DBFJMN010000274.1"/>
</dbReference>
<dbReference type="SUPFAM" id="SSF54862">
    <property type="entry name" value="4Fe-4S ferredoxins"/>
    <property type="match status" value="1"/>
</dbReference>
<evidence type="ECO:0000313" key="10">
    <source>
        <dbReference type="Proteomes" id="UP000262954"/>
    </source>
</evidence>
<dbReference type="EMBL" id="DNWC01000072">
    <property type="protein sequence ID" value="HBJ08419.1"/>
    <property type="molecule type" value="Genomic_DNA"/>
</dbReference>
<organism evidence="9 10">
    <name type="scientific">Coprobacter fastidiosus</name>
    <dbReference type="NCBI Taxonomy" id="1099853"/>
    <lineage>
        <taxon>Bacteria</taxon>
        <taxon>Pseudomonadati</taxon>
        <taxon>Bacteroidota</taxon>
        <taxon>Bacteroidia</taxon>
        <taxon>Bacteroidales</taxon>
        <taxon>Barnesiellaceae</taxon>
        <taxon>Coprobacter</taxon>
    </lineage>
</organism>
<reference evidence="9 10" key="1">
    <citation type="journal article" date="2018" name="Nat. Biotechnol.">
        <title>A standardized bacterial taxonomy based on genome phylogeny substantially revises the tree of life.</title>
        <authorList>
            <person name="Parks D.H."/>
            <person name="Chuvochina M."/>
            <person name="Waite D.W."/>
            <person name="Rinke C."/>
            <person name="Skarshewski A."/>
            <person name="Chaumeil P.A."/>
            <person name="Hugenholtz P."/>
        </authorList>
    </citation>
    <scope>NUCLEOTIDE SEQUENCE [LARGE SCALE GENOMIC DNA]</scope>
    <source>
        <strain evidence="9">UBA11482</strain>
    </source>
</reference>
<dbReference type="AlphaFoldDB" id="A0A316R7L5"/>
<feature type="domain" description="4Fe-4S ferredoxin-type" evidence="8">
    <location>
        <begin position="242"/>
        <end position="271"/>
    </location>
</feature>
<keyword evidence="5" id="KW-0408">Iron</keyword>
<keyword evidence="7" id="KW-0472">Membrane</keyword>